<dbReference type="STRING" id="1538463.B0T36_17305"/>
<gene>
    <name evidence="2" type="ORF">B0T46_14080</name>
</gene>
<name>A0A1V2TF44_9NOCA</name>
<protein>
    <recommendedName>
        <fullName evidence="1">SnoaL-like domain-containing protein</fullName>
    </recommendedName>
</protein>
<dbReference type="RefSeq" id="WP_077117208.1">
    <property type="nucleotide sequence ID" value="NZ_LOKT01000011.1"/>
</dbReference>
<dbReference type="InterPro" id="IPR037401">
    <property type="entry name" value="SnoaL-like"/>
</dbReference>
<dbReference type="InterPro" id="IPR032710">
    <property type="entry name" value="NTF2-like_dom_sf"/>
</dbReference>
<organism evidence="2 3">
    <name type="scientific">Nocardia donostiensis</name>
    <dbReference type="NCBI Taxonomy" id="1538463"/>
    <lineage>
        <taxon>Bacteria</taxon>
        <taxon>Bacillati</taxon>
        <taxon>Actinomycetota</taxon>
        <taxon>Actinomycetes</taxon>
        <taxon>Mycobacteriales</taxon>
        <taxon>Nocardiaceae</taxon>
        <taxon>Nocardia</taxon>
    </lineage>
</organism>
<comment type="caution">
    <text evidence="2">The sequence shown here is derived from an EMBL/GenBank/DDBJ whole genome shotgun (WGS) entry which is preliminary data.</text>
</comment>
<dbReference type="Proteomes" id="UP000188836">
    <property type="component" value="Unassembled WGS sequence"/>
</dbReference>
<dbReference type="OrthoDB" id="5735022at2"/>
<proteinExistence type="predicted"/>
<reference evidence="2 3" key="1">
    <citation type="journal article" date="2016" name="Antonie Van Leeuwenhoek">
        <title>Nocardia donostiensis sp. nov., isolated from human respiratory specimens.</title>
        <authorList>
            <person name="Ercibengoa M."/>
            <person name="Bell M."/>
            <person name="Marimon J.M."/>
            <person name="Humrighouse B."/>
            <person name="Klenk H.P."/>
            <person name="Potter G."/>
            <person name="Perez-Trallero E."/>
        </authorList>
    </citation>
    <scope>NUCLEOTIDE SEQUENCE [LARGE SCALE GENOMIC DNA]</scope>
    <source>
        <strain evidence="2 3">X1655</strain>
    </source>
</reference>
<accession>A0A1V2TF44</accession>
<dbReference type="AlphaFoldDB" id="A0A1V2TF44"/>
<dbReference type="Pfam" id="PF12680">
    <property type="entry name" value="SnoaL_2"/>
    <property type="match status" value="1"/>
</dbReference>
<evidence type="ECO:0000313" key="3">
    <source>
        <dbReference type="Proteomes" id="UP000188836"/>
    </source>
</evidence>
<dbReference type="EMBL" id="MUMY01000011">
    <property type="protein sequence ID" value="ONM48125.1"/>
    <property type="molecule type" value="Genomic_DNA"/>
</dbReference>
<dbReference type="SUPFAM" id="SSF54427">
    <property type="entry name" value="NTF2-like"/>
    <property type="match status" value="1"/>
</dbReference>
<dbReference type="Gene3D" id="3.10.450.50">
    <property type="match status" value="1"/>
</dbReference>
<evidence type="ECO:0000313" key="2">
    <source>
        <dbReference type="EMBL" id="ONM48125.1"/>
    </source>
</evidence>
<feature type="domain" description="SnoaL-like" evidence="1">
    <location>
        <begin position="19"/>
        <end position="108"/>
    </location>
</feature>
<keyword evidence="3" id="KW-1185">Reference proteome</keyword>
<evidence type="ECO:0000259" key="1">
    <source>
        <dbReference type="Pfam" id="PF12680"/>
    </source>
</evidence>
<sequence length="272" mass="28036">MTSEPTTTELLTAVLASPRAVAAHDRAAWVGLFTDDAVVNDPVGASPHTGTAAIERFYDTFIAPNSIAFDVEHDFAGPGTILRDLAIEITMSTGATVRVPMHLRYELAGTDRGLRIAYLAAHWELPAMIARLLGTGPRGLGAGAKLGGLLIRNQGVGGLTGMARACTGVGGRGKRVAGALFAAASAGNTGAVTQLLGGRGIELVPGGSVPVEEFVGRARGLRQGKTIAAGRTVTASIEFEQGPAVAVIDFAPDAIRVETFRVFAETVAVPPE</sequence>